<evidence type="ECO:0000313" key="1">
    <source>
        <dbReference type="EMBL" id="KAF3034610.1"/>
    </source>
</evidence>
<dbReference type="PANTHER" id="PTHR13271:SF137">
    <property type="entry name" value="SET DOMAIN-CONTAINING PROTEIN"/>
    <property type="match status" value="1"/>
</dbReference>
<dbReference type="InterPro" id="IPR050600">
    <property type="entry name" value="SETD3_SETD6_MTase"/>
</dbReference>
<dbReference type="SUPFAM" id="SSF82199">
    <property type="entry name" value="SET domain"/>
    <property type="match status" value="1"/>
</dbReference>
<protein>
    <recommendedName>
        <fullName evidence="3">SET domain-containing protein</fullName>
    </recommendedName>
</protein>
<gene>
    <name evidence="1" type="ORF">E8E12_005384</name>
</gene>
<dbReference type="EMBL" id="SWKV01000066">
    <property type="protein sequence ID" value="KAF3034610.1"/>
    <property type="molecule type" value="Genomic_DNA"/>
</dbReference>
<dbReference type="InterPro" id="IPR046341">
    <property type="entry name" value="SET_dom_sf"/>
</dbReference>
<organism evidence="1 2">
    <name type="scientific">Didymella heteroderae</name>
    <dbReference type="NCBI Taxonomy" id="1769908"/>
    <lineage>
        <taxon>Eukaryota</taxon>
        <taxon>Fungi</taxon>
        <taxon>Dikarya</taxon>
        <taxon>Ascomycota</taxon>
        <taxon>Pezizomycotina</taxon>
        <taxon>Dothideomycetes</taxon>
        <taxon>Pleosporomycetidae</taxon>
        <taxon>Pleosporales</taxon>
        <taxon>Pleosporineae</taxon>
        <taxon>Didymellaceae</taxon>
        <taxon>Didymella</taxon>
    </lineage>
</organism>
<evidence type="ECO:0000313" key="2">
    <source>
        <dbReference type="Proteomes" id="UP000758155"/>
    </source>
</evidence>
<accession>A0A9P4WJT1</accession>
<dbReference type="OrthoDB" id="42889at2759"/>
<dbReference type="AlphaFoldDB" id="A0A9P4WJT1"/>
<dbReference type="PANTHER" id="PTHR13271">
    <property type="entry name" value="UNCHARACTERIZED PUTATIVE METHYLTRANSFERASE"/>
    <property type="match status" value="1"/>
</dbReference>
<name>A0A9P4WJT1_9PLEO</name>
<keyword evidence="2" id="KW-1185">Reference proteome</keyword>
<evidence type="ECO:0008006" key="3">
    <source>
        <dbReference type="Google" id="ProtNLM"/>
    </source>
</evidence>
<dbReference type="Gene3D" id="3.90.1410.10">
    <property type="entry name" value="set domain protein methyltransferase, domain 1"/>
    <property type="match status" value="1"/>
</dbReference>
<dbReference type="GO" id="GO:0016279">
    <property type="term" value="F:protein-lysine N-methyltransferase activity"/>
    <property type="evidence" value="ECO:0007669"/>
    <property type="project" value="TreeGrafter"/>
</dbReference>
<sequence length="647" mass="72120">MSSDKRQSEHGIHASSAWSHGFSKHPLAEELIAWFTQNGGWLSPDVQIVYNESQGHHMRALRPTTPEVVTCPLKLTLSSLNLDPDQKEVLPITSPLQQCRGKIPDHILTYLLLIEQRNKGKESPWHNYIACLPGVDSMTTPLWFDEEDVAFLAGTSLAPALKERKTDYQKHWEHAVSVLREVGIAWADEVDFDSLLWAATIFTSRAFISTHILPEIETVPVLFPVVDILNHSVTAKVEWDFKPHHSFTLRCLDSSNFAINEELFNNYAPKQNDELLLGYGFCLENNPIEQFALKLAFQPELMQYAMQMGLMQASSVPFGMDTSFLSTDPNKEQHFLRAIGHPFGRYLNQVPFFQGIPPYIVHFFFIQTILSLELDLQDVDVAKPGERITLQILVLLHQALTQRSASLPLTLALEPRNTKQRFAKAYRDGQADIIHAVRSELSVALSALLVPSTSALPTRSALLTLTNGLAALRAEYPAAARTFEAGLKKHGLDDPQDERLVWTLVLVTYASLILTNAENASGLNSDLLTRLAKQHPLPRVEDGIEDADMYTFIAEHLADFVKLDGQGDGLGPTDVLDDLGETFVRSEEEDAFIQGPTENLGVRLVMWGMGVAAADVVPVITGDDRAEMCLFVRGDGEGWMHEAPEEA</sequence>
<dbReference type="Proteomes" id="UP000758155">
    <property type="component" value="Unassembled WGS sequence"/>
</dbReference>
<comment type="caution">
    <text evidence="1">The sequence shown here is derived from an EMBL/GenBank/DDBJ whole genome shotgun (WGS) entry which is preliminary data.</text>
</comment>
<proteinExistence type="predicted"/>
<reference evidence="1" key="1">
    <citation type="submission" date="2019-04" db="EMBL/GenBank/DDBJ databases">
        <title>Sequencing of skin fungus with MAO and IRED activity.</title>
        <authorList>
            <person name="Marsaioli A.J."/>
            <person name="Bonatto J.M.C."/>
            <person name="Reis Junior O."/>
        </authorList>
    </citation>
    <scope>NUCLEOTIDE SEQUENCE</scope>
    <source>
        <strain evidence="1">28M1</strain>
    </source>
</reference>